<evidence type="ECO:0000313" key="1">
    <source>
        <dbReference type="EMBL" id="QDU31796.1"/>
    </source>
</evidence>
<organism evidence="1 2">
    <name type="scientific">Anatilimnocola aggregata</name>
    <dbReference type="NCBI Taxonomy" id="2528021"/>
    <lineage>
        <taxon>Bacteria</taxon>
        <taxon>Pseudomonadati</taxon>
        <taxon>Planctomycetota</taxon>
        <taxon>Planctomycetia</taxon>
        <taxon>Pirellulales</taxon>
        <taxon>Pirellulaceae</taxon>
        <taxon>Anatilimnocola</taxon>
    </lineage>
</organism>
<keyword evidence="2" id="KW-1185">Reference proteome</keyword>
<dbReference type="AlphaFoldDB" id="A0A517YNL4"/>
<evidence type="ECO:0000313" key="2">
    <source>
        <dbReference type="Proteomes" id="UP000315017"/>
    </source>
</evidence>
<dbReference type="EMBL" id="CP036274">
    <property type="protein sequence ID" value="QDU31796.1"/>
    <property type="molecule type" value="Genomic_DNA"/>
</dbReference>
<dbReference type="KEGG" id="aagg:ETAA8_69560"/>
<reference evidence="1 2" key="1">
    <citation type="submission" date="2019-02" db="EMBL/GenBank/DDBJ databases">
        <title>Deep-cultivation of Planctomycetes and their phenomic and genomic characterization uncovers novel biology.</title>
        <authorList>
            <person name="Wiegand S."/>
            <person name="Jogler M."/>
            <person name="Boedeker C."/>
            <person name="Pinto D."/>
            <person name="Vollmers J."/>
            <person name="Rivas-Marin E."/>
            <person name="Kohn T."/>
            <person name="Peeters S.H."/>
            <person name="Heuer A."/>
            <person name="Rast P."/>
            <person name="Oberbeckmann S."/>
            <person name="Bunk B."/>
            <person name="Jeske O."/>
            <person name="Meyerdierks A."/>
            <person name="Storesund J.E."/>
            <person name="Kallscheuer N."/>
            <person name="Luecker S."/>
            <person name="Lage O.M."/>
            <person name="Pohl T."/>
            <person name="Merkel B.J."/>
            <person name="Hornburger P."/>
            <person name="Mueller R.-W."/>
            <person name="Bruemmer F."/>
            <person name="Labrenz M."/>
            <person name="Spormann A.M."/>
            <person name="Op den Camp H."/>
            <person name="Overmann J."/>
            <person name="Amann R."/>
            <person name="Jetten M.S.M."/>
            <person name="Mascher T."/>
            <person name="Medema M.H."/>
            <person name="Devos D.P."/>
            <person name="Kaster A.-K."/>
            <person name="Ovreas L."/>
            <person name="Rohde M."/>
            <person name="Galperin M.Y."/>
            <person name="Jogler C."/>
        </authorList>
    </citation>
    <scope>NUCLEOTIDE SEQUENCE [LARGE SCALE GENOMIC DNA]</scope>
    <source>
        <strain evidence="1 2">ETA_A8</strain>
    </source>
</reference>
<dbReference type="Proteomes" id="UP000315017">
    <property type="component" value="Chromosome"/>
</dbReference>
<sequence>MKHKNSLDTRGKPRSFFSFPSQAVVTPTLRPGKFGVE</sequence>
<gene>
    <name evidence="1" type="ORF">ETAA8_69560</name>
</gene>
<name>A0A517YNL4_9BACT</name>
<protein>
    <submittedName>
        <fullName evidence="1">Uncharacterized protein</fullName>
    </submittedName>
</protein>
<proteinExistence type="predicted"/>
<accession>A0A517YNL4</accession>